<name>A0A653ZCT8_SPHMU</name>
<sequence>MRISDQILHQDVDFITVLTKLNARNPLQLNYFTLELIGIGQLIQLAWQKIRILQPNGTIQGICKTAY</sequence>
<dbReference type="Proteomes" id="UP000432350">
    <property type="component" value="Unassembled WGS sequence"/>
</dbReference>
<organism evidence="1 2">
    <name type="scientific">Sphingobacterium multivorum</name>
    <dbReference type="NCBI Taxonomy" id="28454"/>
    <lineage>
        <taxon>Bacteria</taxon>
        <taxon>Pseudomonadati</taxon>
        <taxon>Bacteroidota</taxon>
        <taxon>Sphingobacteriia</taxon>
        <taxon>Sphingobacteriales</taxon>
        <taxon>Sphingobacteriaceae</taxon>
        <taxon>Sphingobacterium</taxon>
    </lineage>
</organism>
<proteinExistence type="predicted"/>
<reference evidence="1 2" key="1">
    <citation type="submission" date="2019-10" db="EMBL/GenBank/DDBJ databases">
        <authorList>
            <person name="Karimi E."/>
        </authorList>
    </citation>
    <scope>NUCLEOTIDE SEQUENCE [LARGE SCALE GENOMIC DNA]</scope>
    <source>
        <strain evidence="1">Sphingobacterium sp. 8BC</strain>
    </source>
</reference>
<gene>
    <name evidence="1" type="ORF">SPHINGO8BC_140115</name>
</gene>
<evidence type="ECO:0000313" key="1">
    <source>
        <dbReference type="EMBL" id="VXC52659.1"/>
    </source>
</evidence>
<dbReference type="AlphaFoldDB" id="A0A653ZCT8"/>
<dbReference type="EMBL" id="CABWMV010000006">
    <property type="protein sequence ID" value="VXC52659.1"/>
    <property type="molecule type" value="Genomic_DNA"/>
</dbReference>
<evidence type="ECO:0000313" key="2">
    <source>
        <dbReference type="Proteomes" id="UP000432350"/>
    </source>
</evidence>
<accession>A0A653ZCT8</accession>
<protein>
    <submittedName>
        <fullName evidence="1">Uncharacterized protein</fullName>
    </submittedName>
</protein>